<name>A0AA45C8U6_9BACT</name>
<comment type="caution">
    <text evidence="2">The sequence shown here is derived from an EMBL/GenBank/DDBJ whole genome shotgun (WGS) entry which is preliminary data.</text>
</comment>
<organism evidence="2 3">
    <name type="scientific">Oceanotoga teriensis</name>
    <dbReference type="NCBI Taxonomy" id="515440"/>
    <lineage>
        <taxon>Bacteria</taxon>
        <taxon>Thermotogati</taxon>
        <taxon>Thermotogota</taxon>
        <taxon>Thermotogae</taxon>
        <taxon>Petrotogales</taxon>
        <taxon>Petrotogaceae</taxon>
        <taxon>Oceanotoga</taxon>
    </lineage>
</organism>
<sequence>MNYKKSVLSIFYLMILTLFSFSANIVIQGLKGTDIFINDVYNTTIQSEQTIIEIPEGNYNIKLKKSGFTDYEKNIQLQQNSYENLIAQQIPLTRIEFNLNIPQFTVEYEYQQTKINYELKNKDYIDIPYTVKSIKIMANEYNTLEVNLNSKPFLKTTITDELLKMGYIKINTTPEKSKVYYKNEYIGETPIIIEKEKIEDIYIEKEGYIREKIENYSNQGEMTINLNKGINLSIGSNPIETAVYIDGEYKGNTPYSSMLKKGKYTITLSKFGYKTKQMYINLEKEEDYNSYYITLESMFNEINIINAKEYEINIDGVYFGNGINKIYIDDSKHSFRALNKDKNINTVIGKNIKMIDLKRTSFINVVGSENEYINMLNKSLKSPSFFNLNLISNEQPVSIKTISNNYIVNAKPGESSDLFTKEDKAMLIISSNNPNTSFYINGDYVNAQDAINKIVNPGTYNIKANFANMSEIINVDIKDNEIKYINFNFKYDIPVKIKSDTGIKVNDKNYTNIPELFYLNMGANKIEYKNEKIIIFIYEPQYIDLTSLN</sequence>
<dbReference type="PANTHER" id="PTHR36194:SF1">
    <property type="entry name" value="S-LAYER-LIKE PROTEIN"/>
    <property type="match status" value="1"/>
</dbReference>
<protein>
    <submittedName>
        <fullName evidence="2">PEGA domain-containing protein</fullName>
    </submittedName>
</protein>
<proteinExistence type="predicted"/>
<keyword evidence="3" id="KW-1185">Reference proteome</keyword>
<evidence type="ECO:0000313" key="3">
    <source>
        <dbReference type="Proteomes" id="UP000245921"/>
    </source>
</evidence>
<dbReference type="RefSeq" id="WP_158274754.1">
    <property type="nucleotide sequence ID" value="NZ_QGGI01000002.1"/>
</dbReference>
<evidence type="ECO:0000259" key="1">
    <source>
        <dbReference type="Pfam" id="PF08308"/>
    </source>
</evidence>
<dbReference type="AlphaFoldDB" id="A0AA45C8U6"/>
<reference evidence="2 3" key="1">
    <citation type="submission" date="2018-05" db="EMBL/GenBank/DDBJ databases">
        <title>Genomic Encyclopedia of Type Strains, Phase IV (KMG-IV): sequencing the most valuable type-strain genomes for metagenomic binning, comparative biology and taxonomic classification.</title>
        <authorList>
            <person name="Goeker M."/>
        </authorList>
    </citation>
    <scope>NUCLEOTIDE SEQUENCE [LARGE SCALE GENOMIC DNA]</scope>
    <source>
        <strain evidence="2 3">DSM 24906</strain>
    </source>
</reference>
<feature type="domain" description="PEGA" evidence="1">
    <location>
        <begin position="46"/>
        <end position="85"/>
    </location>
</feature>
<dbReference type="Pfam" id="PF08308">
    <property type="entry name" value="PEGA"/>
    <property type="match status" value="2"/>
</dbReference>
<dbReference type="PANTHER" id="PTHR36194">
    <property type="entry name" value="S-LAYER-LIKE PROTEIN"/>
    <property type="match status" value="1"/>
</dbReference>
<evidence type="ECO:0000313" key="2">
    <source>
        <dbReference type="EMBL" id="PWJ96273.1"/>
    </source>
</evidence>
<dbReference type="InterPro" id="IPR013229">
    <property type="entry name" value="PEGA"/>
</dbReference>
<dbReference type="Proteomes" id="UP000245921">
    <property type="component" value="Unassembled WGS sequence"/>
</dbReference>
<gene>
    <name evidence="2" type="ORF">C7380_102191</name>
</gene>
<accession>A0AA45C8U6</accession>
<dbReference type="EMBL" id="QGGI01000002">
    <property type="protein sequence ID" value="PWJ96273.1"/>
    <property type="molecule type" value="Genomic_DNA"/>
</dbReference>
<feature type="domain" description="PEGA" evidence="1">
    <location>
        <begin position="231"/>
        <end position="290"/>
    </location>
</feature>